<dbReference type="Pfam" id="PF04894">
    <property type="entry name" value="Nre_N"/>
    <property type="match status" value="1"/>
</dbReference>
<keyword evidence="1" id="KW-0234">DNA repair</keyword>
<evidence type="ECO:0000313" key="5">
    <source>
        <dbReference type="Proteomes" id="UP000007954"/>
    </source>
</evidence>
<comment type="similarity">
    <text evidence="1">Belongs to the Nre family.</text>
</comment>
<protein>
    <recommendedName>
        <fullName evidence="1">DNA repair protein</fullName>
    </recommendedName>
</protein>
<evidence type="ECO:0000313" key="4">
    <source>
        <dbReference type="EMBL" id="CCC39216.1"/>
    </source>
</evidence>
<dbReference type="EMBL" id="FR746099">
    <property type="protein sequence ID" value="CCC39216.1"/>
    <property type="molecule type" value="Genomic_DNA"/>
</dbReference>
<proteinExistence type="inferred from homology"/>
<dbReference type="HAMAP" id="MF_02096">
    <property type="entry name" value="Nre"/>
    <property type="match status" value="1"/>
</dbReference>
<comment type="function">
    <text evidence="1">Involved in DNA damage repair.</text>
</comment>
<sequence length="422" mass="47289">MRLDEYVDIEQNKRAERRRLAKNRSYDIVEYLDDFQDRFESTVQGDSLYGGVSPSIFVGTSNYPHVSTGVLSPVGHNDDVSQFITSDTWYNEDISISDVFERRASLLNSTTTRPVTNVAETWDGDGFLGTQREIAIADHPVTVEIGLVNRPNIDFDVNPADVSTPVGPRARAESAALNENPHVPRAVEKTISDDDWNAEGAITYLYRRDFDIYDINTILSAGALGRTDQRRLVPTRWSITAVDDVIGRYLRGRIRTNQDINSVEIHRESFLGNAFWVILAPGEWEYELVEMKAPGSIWNPKPEAGTAITTDWEGREGRTKYVSETAGAYHAARLGVLEHLAQRGRRAKALILRHISADYWAPVGVWQVRETVRDTLDDTPAISETMHEAIDGVCEHLPISSARLHRASTIAAGRQATFDTFT</sequence>
<dbReference type="InterPro" id="IPR006978">
    <property type="entry name" value="Nre_N"/>
</dbReference>
<dbReference type="KEGG" id="hwc:Hqrw_1254"/>
<dbReference type="Proteomes" id="UP000007954">
    <property type="component" value="Chromosome"/>
</dbReference>
<evidence type="ECO:0000259" key="2">
    <source>
        <dbReference type="Pfam" id="PF04894"/>
    </source>
</evidence>
<gene>
    <name evidence="4" type="primary">nreA</name>
    <name evidence="4" type="ordered locus">Hqrw_1254</name>
</gene>
<reference evidence="4 5" key="1">
    <citation type="journal article" date="2011" name="PLoS ONE">
        <title>Haloquadratum walsbyi: limited diversity in a global pond.</title>
        <authorList>
            <person name="Dyall-Smith M."/>
            <person name="Pfeiffer F."/>
            <person name="Klee K."/>
            <person name="Palm P."/>
            <person name="Gross K."/>
            <person name="Schuster S.C."/>
            <person name="Rampp M."/>
            <person name="Oesterhelt D."/>
        </authorList>
    </citation>
    <scope>NUCLEOTIDE SEQUENCE [LARGE SCALE GENOMIC DNA]</scope>
    <source>
        <strain evidence="5">DSM 16854 / JCM 12705 / C23</strain>
    </source>
</reference>
<dbReference type="InterPro" id="IPR033167">
    <property type="entry name" value="Nre"/>
</dbReference>
<dbReference type="HOGENOM" id="CLU_039703_0_0_2"/>
<comment type="caution">
    <text evidence="1">Lacks conserved residue(s) required for the propagation of feature annotation.</text>
</comment>
<dbReference type="PANTHER" id="PTHR38136">
    <property type="entry name" value="DNA REPAIR PROTEIN"/>
    <property type="match status" value="1"/>
</dbReference>
<feature type="domain" description="Archaeal Nre C-terminal" evidence="3">
    <location>
        <begin position="313"/>
        <end position="421"/>
    </location>
</feature>
<evidence type="ECO:0000259" key="3">
    <source>
        <dbReference type="Pfam" id="PF04895"/>
    </source>
</evidence>
<dbReference type="Pfam" id="PF04895">
    <property type="entry name" value="Nre_C"/>
    <property type="match status" value="1"/>
</dbReference>
<dbReference type="InterPro" id="IPR006979">
    <property type="entry name" value="Nre_C"/>
</dbReference>
<name>G0LGJ6_HALWC</name>
<dbReference type="OrthoDB" id="6609at2157"/>
<organism evidence="4 5">
    <name type="scientific">Haloquadratum walsbyi (strain DSM 16854 / JCM 12705 / C23)</name>
    <dbReference type="NCBI Taxonomy" id="768065"/>
    <lineage>
        <taxon>Archaea</taxon>
        <taxon>Methanobacteriati</taxon>
        <taxon>Methanobacteriota</taxon>
        <taxon>Stenosarchaea group</taxon>
        <taxon>Halobacteria</taxon>
        <taxon>Halobacteriales</taxon>
        <taxon>Haloferacaceae</taxon>
        <taxon>Haloquadratum</taxon>
    </lineage>
</organism>
<dbReference type="PANTHER" id="PTHR38136:SF2">
    <property type="entry name" value="DNA REPAIR PROTEIN"/>
    <property type="match status" value="1"/>
</dbReference>
<dbReference type="GO" id="GO:0006281">
    <property type="term" value="P:DNA repair"/>
    <property type="evidence" value="ECO:0007669"/>
    <property type="project" value="UniProtKB-UniRule"/>
</dbReference>
<accession>G0LGJ6</accession>
<keyword evidence="1" id="KW-0227">DNA damage</keyword>
<dbReference type="AlphaFoldDB" id="G0LGJ6"/>
<evidence type="ECO:0000256" key="1">
    <source>
        <dbReference type="HAMAP-Rule" id="MF_02096"/>
    </source>
</evidence>
<dbReference type="RefSeq" id="WP_014555130.1">
    <property type="nucleotide sequence ID" value="NC_017459.1"/>
</dbReference>
<dbReference type="GeneID" id="12445884"/>
<feature type="domain" description="Archaeal Nre N-terminal" evidence="2">
    <location>
        <begin position="20"/>
        <end position="299"/>
    </location>
</feature>